<evidence type="ECO:0000313" key="8">
    <source>
        <dbReference type="EMBL" id="GAA3840620.1"/>
    </source>
</evidence>
<accession>A0ABP7JBM7</accession>
<evidence type="ECO:0000256" key="2">
    <source>
        <dbReference type="ARBA" id="ARBA00022475"/>
    </source>
</evidence>
<keyword evidence="2" id="KW-1003">Cell membrane</keyword>
<evidence type="ECO:0000256" key="4">
    <source>
        <dbReference type="ARBA" id="ARBA00022989"/>
    </source>
</evidence>
<protein>
    <submittedName>
        <fullName evidence="8">MFS transporter</fullName>
    </submittedName>
</protein>
<feature type="transmembrane region" description="Helical" evidence="7">
    <location>
        <begin position="42"/>
        <end position="63"/>
    </location>
</feature>
<evidence type="ECO:0000256" key="5">
    <source>
        <dbReference type="ARBA" id="ARBA00023136"/>
    </source>
</evidence>
<feature type="transmembrane region" description="Helical" evidence="7">
    <location>
        <begin position="283"/>
        <end position="300"/>
    </location>
</feature>
<comment type="subcellular location">
    <subcellularLocation>
        <location evidence="1">Cell membrane</location>
        <topology evidence="1">Multi-pass membrane protein</topology>
    </subcellularLocation>
</comment>
<organism evidence="8 9">
    <name type="scientific">Sphaerisporangium flaviroseum</name>
    <dbReference type="NCBI Taxonomy" id="509199"/>
    <lineage>
        <taxon>Bacteria</taxon>
        <taxon>Bacillati</taxon>
        <taxon>Actinomycetota</taxon>
        <taxon>Actinomycetes</taxon>
        <taxon>Streptosporangiales</taxon>
        <taxon>Streptosporangiaceae</taxon>
        <taxon>Sphaerisporangium</taxon>
    </lineage>
</organism>
<evidence type="ECO:0000256" key="3">
    <source>
        <dbReference type="ARBA" id="ARBA00022692"/>
    </source>
</evidence>
<evidence type="ECO:0000256" key="7">
    <source>
        <dbReference type="SAM" id="Phobius"/>
    </source>
</evidence>
<comment type="caution">
    <text evidence="8">The sequence shown here is derived from an EMBL/GenBank/DDBJ whole genome shotgun (WGS) entry which is preliminary data.</text>
</comment>
<dbReference type="Proteomes" id="UP001500888">
    <property type="component" value="Unassembled WGS sequence"/>
</dbReference>
<feature type="transmembrane region" description="Helical" evidence="7">
    <location>
        <begin position="137"/>
        <end position="158"/>
    </location>
</feature>
<dbReference type="InterPro" id="IPR036259">
    <property type="entry name" value="MFS_trans_sf"/>
</dbReference>
<feature type="transmembrane region" description="Helical" evidence="7">
    <location>
        <begin position="340"/>
        <end position="361"/>
    </location>
</feature>
<sequence length="418" mass="44239">MWELLRRNPRFRRIFFAQTVSGFGDSAMFLSLAIWAKDLTGSNAQAGLVFLIITAPGLAAPLLGDLVDRVRRKPLLLWMYGFMAVLVLSLLAVRSADQIWIIYAVTFAYGLMFSVPARSALLKDLIPSSDAVHARSLLITVGEGVRIVSPMVGAGVYATFGGDSLAFIGSATFIVAALLLASIKVVESEPERSEEPYRTSVTAGFRYVHQVPLLYRLVLAMVGFMAVIGLLETAAFAAIDEGLRQQAAFMGIVASVQGGGSVAGGVVAGLLAKRAKETRISSVGYALVALGLLLCVTRQVPLFLVGALIIGAGLPFLMLALQTACHLYTPARLQGRVNAATSTVGDIAQTASIAAGTVLIGVLDYRIMYVMMAVAALVSAAMVFSPRLPTPEIIPSVADEQPDSGDAVVAVPPEREPK</sequence>
<dbReference type="SUPFAM" id="SSF103473">
    <property type="entry name" value="MFS general substrate transporter"/>
    <property type="match status" value="1"/>
</dbReference>
<keyword evidence="5 7" id="KW-0472">Membrane</keyword>
<feature type="region of interest" description="Disordered" evidence="6">
    <location>
        <begin position="395"/>
        <end position="418"/>
    </location>
</feature>
<dbReference type="RefSeq" id="WP_344951637.1">
    <property type="nucleotide sequence ID" value="NZ_BAAAZR010000043.1"/>
</dbReference>
<dbReference type="Gene3D" id="1.20.1250.20">
    <property type="entry name" value="MFS general substrate transporter like domains"/>
    <property type="match status" value="1"/>
</dbReference>
<keyword evidence="3 7" id="KW-0812">Transmembrane</keyword>
<feature type="transmembrane region" description="Helical" evidence="7">
    <location>
        <begin position="367"/>
        <end position="384"/>
    </location>
</feature>
<feature type="transmembrane region" description="Helical" evidence="7">
    <location>
        <begin position="14"/>
        <end position="36"/>
    </location>
</feature>
<dbReference type="Pfam" id="PF07690">
    <property type="entry name" value="MFS_1"/>
    <property type="match status" value="1"/>
</dbReference>
<evidence type="ECO:0000256" key="6">
    <source>
        <dbReference type="SAM" id="MobiDB-lite"/>
    </source>
</evidence>
<dbReference type="PANTHER" id="PTHR23513:SF6">
    <property type="entry name" value="MAJOR FACILITATOR SUPERFAMILY ASSOCIATED DOMAIN-CONTAINING PROTEIN"/>
    <property type="match status" value="1"/>
</dbReference>
<feature type="transmembrane region" description="Helical" evidence="7">
    <location>
        <begin position="164"/>
        <end position="183"/>
    </location>
</feature>
<dbReference type="PANTHER" id="PTHR23513">
    <property type="entry name" value="INTEGRAL MEMBRANE EFFLUX PROTEIN-RELATED"/>
    <property type="match status" value="1"/>
</dbReference>
<keyword evidence="9" id="KW-1185">Reference proteome</keyword>
<feature type="transmembrane region" description="Helical" evidence="7">
    <location>
        <begin position="75"/>
        <end position="93"/>
    </location>
</feature>
<feature type="transmembrane region" description="Helical" evidence="7">
    <location>
        <begin position="306"/>
        <end position="328"/>
    </location>
</feature>
<reference evidence="9" key="1">
    <citation type="journal article" date="2019" name="Int. J. Syst. Evol. Microbiol.">
        <title>The Global Catalogue of Microorganisms (GCM) 10K type strain sequencing project: providing services to taxonomists for standard genome sequencing and annotation.</title>
        <authorList>
            <consortium name="The Broad Institute Genomics Platform"/>
            <consortium name="The Broad Institute Genome Sequencing Center for Infectious Disease"/>
            <person name="Wu L."/>
            <person name="Ma J."/>
        </authorList>
    </citation>
    <scope>NUCLEOTIDE SEQUENCE [LARGE SCALE GENOMIC DNA]</scope>
    <source>
        <strain evidence="9">JCM 16908</strain>
    </source>
</reference>
<dbReference type="InterPro" id="IPR011701">
    <property type="entry name" value="MFS"/>
</dbReference>
<name>A0ABP7JBM7_9ACTN</name>
<keyword evidence="4 7" id="KW-1133">Transmembrane helix</keyword>
<feature type="transmembrane region" description="Helical" evidence="7">
    <location>
        <begin position="99"/>
        <end position="117"/>
    </location>
</feature>
<proteinExistence type="predicted"/>
<evidence type="ECO:0000256" key="1">
    <source>
        <dbReference type="ARBA" id="ARBA00004651"/>
    </source>
</evidence>
<dbReference type="CDD" id="cd06173">
    <property type="entry name" value="MFS_MefA_like"/>
    <property type="match status" value="1"/>
</dbReference>
<evidence type="ECO:0000313" key="9">
    <source>
        <dbReference type="Proteomes" id="UP001500888"/>
    </source>
</evidence>
<feature type="transmembrane region" description="Helical" evidence="7">
    <location>
        <begin position="213"/>
        <end position="236"/>
    </location>
</feature>
<dbReference type="EMBL" id="BAAAZR010000043">
    <property type="protein sequence ID" value="GAA3840620.1"/>
    <property type="molecule type" value="Genomic_DNA"/>
</dbReference>
<feature type="transmembrane region" description="Helical" evidence="7">
    <location>
        <begin position="248"/>
        <end position="271"/>
    </location>
</feature>
<gene>
    <name evidence="8" type="ORF">GCM10022226_73890</name>
</gene>